<evidence type="ECO:0000313" key="2">
    <source>
        <dbReference type="Proteomes" id="UP000234323"/>
    </source>
</evidence>
<proteinExistence type="predicted"/>
<comment type="caution">
    <text evidence="1">The sequence shown here is derived from an EMBL/GenBank/DDBJ whole genome shotgun (WGS) entry which is preliminary data.</text>
</comment>
<accession>A0A2I1HUN7</accession>
<organism evidence="1 2">
    <name type="scientific">Rhizophagus irregularis</name>
    <dbReference type="NCBI Taxonomy" id="588596"/>
    <lineage>
        <taxon>Eukaryota</taxon>
        <taxon>Fungi</taxon>
        <taxon>Fungi incertae sedis</taxon>
        <taxon>Mucoromycota</taxon>
        <taxon>Glomeromycotina</taxon>
        <taxon>Glomeromycetes</taxon>
        <taxon>Glomerales</taxon>
        <taxon>Glomeraceae</taxon>
        <taxon>Rhizophagus</taxon>
    </lineage>
</organism>
<evidence type="ECO:0000313" key="1">
    <source>
        <dbReference type="EMBL" id="PKY62605.1"/>
    </source>
</evidence>
<dbReference type="EMBL" id="LLXI01007496">
    <property type="protein sequence ID" value="PKY62605.1"/>
    <property type="molecule type" value="Genomic_DNA"/>
</dbReference>
<dbReference type="AlphaFoldDB" id="A0A2I1HUN7"/>
<protein>
    <submittedName>
        <fullName evidence="1">Uncharacterized protein</fullName>
    </submittedName>
</protein>
<reference evidence="1 2" key="1">
    <citation type="submission" date="2015-10" db="EMBL/GenBank/DDBJ databases">
        <title>Genome analyses suggest a sexual origin of heterokaryosis in a supposedly ancient asexual fungus.</title>
        <authorList>
            <person name="Ropars J."/>
            <person name="Sedzielewska K."/>
            <person name="Noel J."/>
            <person name="Charron P."/>
            <person name="Farinelli L."/>
            <person name="Marton T."/>
            <person name="Kruger M."/>
            <person name="Pelin A."/>
            <person name="Brachmann A."/>
            <person name="Corradi N."/>
        </authorList>
    </citation>
    <scope>NUCLEOTIDE SEQUENCE [LARGE SCALE GENOMIC DNA]</scope>
    <source>
        <strain evidence="1 2">A4</strain>
    </source>
</reference>
<sequence>MTDLVGTFCSHFNKIKTILKFLLSFVQEVGATFKKDIWKIRNAKWKTLHSDMALSKALFKTYYKTFHNSNNNLSGSSSSNANTRRSHEYGYINPFNDFRNFKLQKEFLYILFSSSNFLHSGTFFKHLECNDFINYSSPICNDAQVIYSV</sequence>
<keyword evidence="2" id="KW-1185">Reference proteome</keyword>
<dbReference type="Proteomes" id="UP000234323">
    <property type="component" value="Unassembled WGS sequence"/>
</dbReference>
<name>A0A2I1HUN7_9GLOM</name>
<dbReference type="VEuPathDB" id="FungiDB:FUN_025021"/>
<gene>
    <name evidence="1" type="ORF">RhiirA4_489352</name>
</gene>